<dbReference type="EMBL" id="JARPXM010000002">
    <property type="protein sequence ID" value="MDT2537085.1"/>
    <property type="molecule type" value="Genomic_DNA"/>
</dbReference>
<keyword evidence="3" id="KW-1133">Transmembrane helix</keyword>
<organism evidence="4 5">
    <name type="scientific">Enterococcus raffinosus</name>
    <dbReference type="NCBI Taxonomy" id="71452"/>
    <lineage>
        <taxon>Bacteria</taxon>
        <taxon>Bacillati</taxon>
        <taxon>Bacillota</taxon>
        <taxon>Bacilli</taxon>
        <taxon>Lactobacillales</taxon>
        <taxon>Enterococcaceae</taxon>
        <taxon>Enterococcus</taxon>
    </lineage>
</organism>
<proteinExistence type="predicted"/>
<dbReference type="Proteomes" id="UP001249240">
    <property type="component" value="Unassembled WGS sequence"/>
</dbReference>
<dbReference type="InterPro" id="IPR023365">
    <property type="entry name" value="Sortase_dom-sf"/>
</dbReference>
<dbReference type="InterPro" id="IPR042002">
    <property type="entry name" value="Sortase_C"/>
</dbReference>
<dbReference type="Pfam" id="PF04203">
    <property type="entry name" value="Sortase"/>
    <property type="match status" value="1"/>
</dbReference>
<feature type="active site" description="Acyl-thioester intermediate" evidence="2">
    <location>
        <position position="216"/>
    </location>
</feature>
<dbReference type="Gene3D" id="2.40.260.10">
    <property type="entry name" value="Sortase"/>
    <property type="match status" value="1"/>
</dbReference>
<sequence>MKKWQRKIIIDVFMMFVLIFGLGALAYPFIGNTVMSYLDQRIIEQAQEKANREDQVNLAAAQKKMQKENAKLALEGINAGGDPFSEKEEERDFSKNPDYLSDHTIGTISIPKIDVSLPIFDRTSEFFLERGASLLEGTSYPIGGKNTHAVISAHRGLSKAKFFSDLPELKKRDLFYIEIGGNTFAYKVMNIQVVKPEETEQLRIEKEKDRVTLLTCTPYMINSHRLLVTGERTKLPAKAQQQLKGLKKKHRRRLFLVIAVGCILLLGIGYLFWRRIKKQIIHHRNYAILIPTFEDDEYKLFYKKSNNPVFVNKSPIVLVPNTESNLFKSDIKGGEYILKGEKQQYYLWINKINQAEFSYKINNINN</sequence>
<dbReference type="GO" id="GO:0016787">
    <property type="term" value="F:hydrolase activity"/>
    <property type="evidence" value="ECO:0007669"/>
    <property type="project" value="UniProtKB-KW"/>
</dbReference>
<dbReference type="NCBIfam" id="TIGR01076">
    <property type="entry name" value="sortase_fam"/>
    <property type="match status" value="1"/>
</dbReference>
<keyword evidence="3" id="KW-0472">Membrane</keyword>
<protein>
    <submittedName>
        <fullName evidence="4">Class C sortase</fullName>
    </submittedName>
</protein>
<dbReference type="NCBIfam" id="NF033745">
    <property type="entry name" value="class_C_sortase"/>
    <property type="match status" value="1"/>
</dbReference>
<evidence type="ECO:0000256" key="2">
    <source>
        <dbReference type="PIRSR" id="PIRSR605754-1"/>
    </source>
</evidence>
<evidence type="ECO:0000256" key="1">
    <source>
        <dbReference type="ARBA" id="ARBA00022801"/>
    </source>
</evidence>
<dbReference type="InterPro" id="IPR005754">
    <property type="entry name" value="Sortase"/>
</dbReference>
<evidence type="ECO:0000256" key="3">
    <source>
        <dbReference type="SAM" id="Phobius"/>
    </source>
</evidence>
<feature type="active site" description="Proton donor/acceptor" evidence="2">
    <location>
        <position position="154"/>
    </location>
</feature>
<keyword evidence="1" id="KW-0378">Hydrolase</keyword>
<name>A0AAW8SWT3_9ENTE</name>
<dbReference type="CDD" id="cd05827">
    <property type="entry name" value="Sortase_C"/>
    <property type="match status" value="1"/>
</dbReference>
<dbReference type="AlphaFoldDB" id="A0AAW8SWT3"/>
<keyword evidence="3" id="KW-0812">Transmembrane</keyword>
<feature type="transmembrane region" description="Helical" evidence="3">
    <location>
        <begin position="254"/>
        <end position="273"/>
    </location>
</feature>
<gene>
    <name evidence="4" type="ORF">P7D78_03020</name>
</gene>
<comment type="caution">
    <text evidence="4">The sequence shown here is derived from an EMBL/GenBank/DDBJ whole genome shotgun (WGS) entry which is preliminary data.</text>
</comment>
<evidence type="ECO:0000313" key="5">
    <source>
        <dbReference type="Proteomes" id="UP001249240"/>
    </source>
</evidence>
<dbReference type="SUPFAM" id="SSF63817">
    <property type="entry name" value="Sortase"/>
    <property type="match status" value="1"/>
</dbReference>
<evidence type="ECO:0000313" key="4">
    <source>
        <dbReference type="EMBL" id="MDT2537085.1"/>
    </source>
</evidence>
<reference evidence="4" key="1">
    <citation type="submission" date="2023-03" db="EMBL/GenBank/DDBJ databases">
        <authorList>
            <person name="Shen W."/>
            <person name="Cai J."/>
        </authorList>
    </citation>
    <scope>NUCLEOTIDE SEQUENCE</scope>
    <source>
        <strain evidence="4">B646-2</strain>
    </source>
</reference>
<feature type="transmembrane region" description="Helical" evidence="3">
    <location>
        <begin position="12"/>
        <end position="30"/>
    </location>
</feature>
<dbReference type="RefSeq" id="WP_010746913.1">
    <property type="nucleotide sequence ID" value="NZ_BTSP01000006.1"/>
</dbReference>
<accession>A0AAW8SWT3</accession>